<sequence length="295" mass="33053">MTKIALIDVGSNSIRMAIYQIQNQQIIAEGQRYREFVQLAKGMTSDGCINDANFDAGVQALKQFRQVIDQNQVDQVIATATEAIRRANNQKAFLAAVQAQAQIKIQVLSGYQEAYFDSLAIQKAFPTDDFLFLDMGGGSFELGAVINQRLVKADSWSYGAVTLYDLLRQPDCLSRHQQQQLQKLLQPCWSEFKGLTASKLVVIGGVHQVLFEVMQLKANCWQPAQTITRWVERVQHNNLAANSALANMEFVRAPFMPAGLMPLREILTQFAIQQVSFCSYALRDGILADLLKNKM</sequence>
<reference evidence="3" key="1">
    <citation type="journal article" date="2022" name="Int. J. Syst. Evol. Microbiol.">
        <title>Apilactobacillus apisilvae sp. nov., Nicolia spurrieriana gen. nov. sp. nov., Bombilactobacillus folatiphilus sp. nov. and Bombilactobacillus thymidiniphilus sp. nov., four new lactic acid bacterial isolates from stingless bees Tetragonula carbonaria and Austroplebeia australis.</title>
        <authorList>
            <person name="Oliphant S.A."/>
            <person name="Watson-Haigh N.S."/>
            <person name="Sumby K.M."/>
            <person name="Gardner J."/>
            <person name="Groom S."/>
            <person name="Jiranek V."/>
        </authorList>
    </citation>
    <scope>NUCLEOTIDE SEQUENCE</scope>
    <source>
        <strain evidence="3">SG4_D2</strain>
    </source>
</reference>
<dbReference type="EMBL" id="CP093366">
    <property type="protein sequence ID" value="UQS82299.1"/>
    <property type="molecule type" value="Genomic_DNA"/>
</dbReference>
<evidence type="ECO:0000259" key="2">
    <source>
        <dbReference type="Pfam" id="PF02541"/>
    </source>
</evidence>
<evidence type="ECO:0000313" key="4">
    <source>
        <dbReference type="Proteomes" id="UP000831495"/>
    </source>
</evidence>
<dbReference type="RefSeq" id="WP_249514568.1">
    <property type="nucleotide sequence ID" value="NZ_CP093366.1"/>
</dbReference>
<dbReference type="PANTHER" id="PTHR30005">
    <property type="entry name" value="EXOPOLYPHOSPHATASE"/>
    <property type="match status" value="1"/>
</dbReference>
<dbReference type="Pfam" id="PF02541">
    <property type="entry name" value="Ppx-GppA"/>
    <property type="match status" value="1"/>
</dbReference>
<protein>
    <recommendedName>
        <fullName evidence="2">Ppx/GppA phosphatase N-terminal domain-containing protein</fullName>
    </recommendedName>
</protein>
<dbReference type="SUPFAM" id="SSF53067">
    <property type="entry name" value="Actin-like ATPase domain"/>
    <property type="match status" value="2"/>
</dbReference>
<dbReference type="Gene3D" id="3.30.420.150">
    <property type="entry name" value="Exopolyphosphatase. Domain 2"/>
    <property type="match status" value="1"/>
</dbReference>
<keyword evidence="4" id="KW-1185">Reference proteome</keyword>
<gene>
    <name evidence="3" type="ORF">MOO45_00985</name>
</gene>
<accession>A0ABY4P9T3</accession>
<dbReference type="Proteomes" id="UP000831495">
    <property type="component" value="Chromosome"/>
</dbReference>
<comment type="similarity">
    <text evidence="1">Belongs to the GppA/Ppx family.</text>
</comment>
<evidence type="ECO:0000313" key="3">
    <source>
        <dbReference type="EMBL" id="UQS82299.1"/>
    </source>
</evidence>
<dbReference type="Gene3D" id="3.30.420.40">
    <property type="match status" value="1"/>
</dbReference>
<dbReference type="InterPro" id="IPR043129">
    <property type="entry name" value="ATPase_NBD"/>
</dbReference>
<evidence type="ECO:0000256" key="1">
    <source>
        <dbReference type="ARBA" id="ARBA00007125"/>
    </source>
</evidence>
<name>A0ABY4P9T3_9LACO</name>
<dbReference type="InterPro" id="IPR003695">
    <property type="entry name" value="Ppx_GppA_N"/>
</dbReference>
<feature type="domain" description="Ppx/GppA phosphatase N-terminal" evidence="2">
    <location>
        <begin position="20"/>
        <end position="293"/>
    </location>
</feature>
<organism evidence="3 4">
    <name type="scientific">Bombilactobacillus folatiphilus</name>
    <dbReference type="NCBI Taxonomy" id="2923362"/>
    <lineage>
        <taxon>Bacteria</taxon>
        <taxon>Bacillati</taxon>
        <taxon>Bacillota</taxon>
        <taxon>Bacilli</taxon>
        <taxon>Lactobacillales</taxon>
        <taxon>Lactobacillaceae</taxon>
        <taxon>Bombilactobacillus</taxon>
    </lineage>
</organism>
<proteinExistence type="inferred from homology"/>
<dbReference type="InterPro" id="IPR050273">
    <property type="entry name" value="GppA/Ppx_hydrolase"/>
</dbReference>
<dbReference type="PANTHER" id="PTHR30005:SF0">
    <property type="entry name" value="RETROGRADE REGULATION PROTEIN 2"/>
    <property type="match status" value="1"/>
</dbReference>